<organism evidence="4 5">
    <name type="scientific">Tanacetum coccineum</name>
    <dbReference type="NCBI Taxonomy" id="301880"/>
    <lineage>
        <taxon>Eukaryota</taxon>
        <taxon>Viridiplantae</taxon>
        <taxon>Streptophyta</taxon>
        <taxon>Embryophyta</taxon>
        <taxon>Tracheophyta</taxon>
        <taxon>Spermatophyta</taxon>
        <taxon>Magnoliopsida</taxon>
        <taxon>eudicotyledons</taxon>
        <taxon>Gunneridae</taxon>
        <taxon>Pentapetalae</taxon>
        <taxon>asterids</taxon>
        <taxon>campanulids</taxon>
        <taxon>Asterales</taxon>
        <taxon>Asteraceae</taxon>
        <taxon>Asteroideae</taxon>
        <taxon>Anthemideae</taxon>
        <taxon>Anthemidinae</taxon>
        <taxon>Tanacetum</taxon>
    </lineage>
</organism>
<dbReference type="InterPro" id="IPR057670">
    <property type="entry name" value="SH3_retrovirus"/>
</dbReference>
<feature type="compositionally biased region" description="Pro residues" evidence="1">
    <location>
        <begin position="1182"/>
        <end position="1196"/>
    </location>
</feature>
<evidence type="ECO:0000313" key="4">
    <source>
        <dbReference type="EMBL" id="GJT36973.1"/>
    </source>
</evidence>
<proteinExistence type="predicted"/>
<evidence type="ECO:0000259" key="2">
    <source>
        <dbReference type="Pfam" id="PF07727"/>
    </source>
</evidence>
<feature type="compositionally biased region" description="Polar residues" evidence="1">
    <location>
        <begin position="98"/>
        <end position="108"/>
    </location>
</feature>
<feature type="region of interest" description="Disordered" evidence="1">
    <location>
        <begin position="391"/>
        <end position="433"/>
    </location>
</feature>
<dbReference type="InterPro" id="IPR013103">
    <property type="entry name" value="RVT_2"/>
</dbReference>
<reference evidence="4" key="1">
    <citation type="journal article" date="2022" name="Int. J. Mol. Sci.">
        <title>Draft Genome of Tanacetum Coccineum: Genomic Comparison of Closely Related Tanacetum-Family Plants.</title>
        <authorList>
            <person name="Yamashiro T."/>
            <person name="Shiraishi A."/>
            <person name="Nakayama K."/>
            <person name="Satake H."/>
        </authorList>
    </citation>
    <scope>NUCLEOTIDE SEQUENCE</scope>
</reference>
<dbReference type="Pfam" id="PF07727">
    <property type="entry name" value="RVT_2"/>
    <property type="match status" value="1"/>
</dbReference>
<gene>
    <name evidence="4" type="ORF">Tco_0936838</name>
</gene>
<accession>A0ABQ5DFA3</accession>
<feature type="domain" description="Retroviral polymerase SH3-like" evidence="3">
    <location>
        <begin position="542"/>
        <end position="587"/>
    </location>
</feature>
<name>A0ABQ5DFA3_9ASTR</name>
<dbReference type="Pfam" id="PF25597">
    <property type="entry name" value="SH3_retrovirus"/>
    <property type="match status" value="1"/>
</dbReference>
<feature type="compositionally biased region" description="Basic and acidic residues" evidence="1">
    <location>
        <begin position="78"/>
        <end position="95"/>
    </location>
</feature>
<protein>
    <submittedName>
        <fullName evidence="4">Ribonuclease H-like domain-containing protein</fullName>
    </submittedName>
</protein>
<feature type="domain" description="Reverse transcriptase Ty1/copia-type" evidence="2">
    <location>
        <begin position="683"/>
        <end position="797"/>
    </location>
</feature>
<dbReference type="Proteomes" id="UP001151760">
    <property type="component" value="Unassembled WGS sequence"/>
</dbReference>
<feature type="region of interest" description="Disordered" evidence="1">
    <location>
        <begin position="78"/>
        <end position="108"/>
    </location>
</feature>
<dbReference type="EMBL" id="BQNB010015185">
    <property type="protein sequence ID" value="GJT36973.1"/>
    <property type="molecule type" value="Genomic_DNA"/>
</dbReference>
<feature type="compositionally biased region" description="Basic and acidic residues" evidence="1">
    <location>
        <begin position="409"/>
        <end position="420"/>
    </location>
</feature>
<reference evidence="4" key="2">
    <citation type="submission" date="2022-01" db="EMBL/GenBank/DDBJ databases">
        <authorList>
            <person name="Yamashiro T."/>
            <person name="Shiraishi A."/>
            <person name="Satake H."/>
            <person name="Nakayama K."/>
        </authorList>
    </citation>
    <scope>NUCLEOTIDE SEQUENCE</scope>
</reference>
<feature type="compositionally biased region" description="Low complexity" evidence="1">
    <location>
        <begin position="1166"/>
        <end position="1181"/>
    </location>
</feature>
<feature type="compositionally biased region" description="Polar residues" evidence="1">
    <location>
        <begin position="422"/>
        <end position="433"/>
    </location>
</feature>
<keyword evidence="5" id="KW-1185">Reference proteome</keyword>
<evidence type="ECO:0000259" key="3">
    <source>
        <dbReference type="Pfam" id="PF25597"/>
    </source>
</evidence>
<comment type="caution">
    <text evidence="4">The sequence shown here is derived from an EMBL/GenBank/DDBJ whole genome shotgun (WGS) entry which is preliminary data.</text>
</comment>
<evidence type="ECO:0000313" key="5">
    <source>
        <dbReference type="Proteomes" id="UP001151760"/>
    </source>
</evidence>
<feature type="region of interest" description="Disordered" evidence="1">
    <location>
        <begin position="1166"/>
        <end position="1196"/>
    </location>
</feature>
<sequence>MPSTPHFSFTGLDEFVNKPVVENRKSDEEVPKVVRKNNDAPIIEEWVSSDEEEDVSQPKTKKKTVKHSIAKIEFVKPKQQEKTARKTIKQVEKHRQNTHSPRGNQRNWNNMMSQKLRSNFEMFNKACYVCGSFDHLQVDCNYHQKQFQNQRMVKPVWNNAQRVNHQNFAKKTHPYAKKNMVPRAVLMKFGLVSINTARQNIMLIWRSQLVHEDLEQIHDDDLEEMDLKWNMALLSMRAESLSENWKEDHHDGRHFARECRAPRCKENRNWNQRSSSKAVRIEDASEKAMCAIDDSGEIALLKRSVGHKEYLMGLVKTELEKVKEEKEGFEFKLAKFEKSSKDLDDLLASQVTDKSKRGFGYNAVPSPHPLILNRPTPLDLSYSGLEEFQQPGVNEYGSRDSSLKPTTVCDRESENSKENTDDSLTQQPKTVTETSSIMSPLKIVVSDVEVEVEPIPKVEMKTALYLLPTKKAVLMKTGLKTIKNAKPLSTVRSVNTARPFNTARFQRILMELCYFGGEPDRGRIWIMKPFGVMLQFFNTLDKLGKFDGKSDEGFFVGYSLSSKAFRVYNIRTGKVQENLHVGFLENKPMLEGNCPKWLFDLDSLTQSMNYVQCFQDTGIDDQQVTMQVTVTTGRRVVSTVAPELIWSLVNPSWVEAMQEETPYYSKCKCHGFLESLPKGHRAIGHTQEEGIDYDEVFAPVARIEAIRIFLAYASYMGFTVYQMDVKSAFLYGQIEEEVYVCQPPGFEDPDHPDKVYKVMKALYGLHQAPELAMTYWPLTFEQWISKEDRWIQTLFIKVNRGYFACSNLCSMKSFWIYQEECPTKKKGILIKAIKYVMKYEEVKLPQISMIRSRMFLQHLDQILCLQFVQNGFAKRHQELTSPEQTATGKDFSNPLIVDSLLKTIWSSMHHVFNNEALASLSKRLLVKATAIVFIMASLDFCDKHNMVAFLEKSTGSAGFHQIIDFITRSHICYALTKKPEVCVSFIKQFWRSAEALTDGNGDVKINATIDGHSLSITEGSLRRHLKLADQDGITSLPTSEIFEQLALMGYHTDSDNPKKTAWEQFSSNITAALICLATNRKFNFSRMIFKHMVSNISSLHKSLMYPRFIQLCLDMQRHKLQQHTRLYSVPSLCMKVFSNMKRSTKGFLGQEVALFPHMLDAAESSTLPSRITSSPSSSLTSPPSPSPSPEPTPAHT</sequence>
<evidence type="ECO:0000256" key="1">
    <source>
        <dbReference type="SAM" id="MobiDB-lite"/>
    </source>
</evidence>